<dbReference type="SUPFAM" id="SSF53098">
    <property type="entry name" value="Ribonuclease H-like"/>
    <property type="match status" value="1"/>
</dbReference>
<dbReference type="GO" id="GO:0003676">
    <property type="term" value="F:nucleic acid binding"/>
    <property type="evidence" value="ECO:0007669"/>
    <property type="project" value="InterPro"/>
</dbReference>
<accession>A0A917QEK6</accession>
<dbReference type="RefSeq" id="WP_188828373.1">
    <property type="nucleotide sequence ID" value="NZ_BMMW01000002.1"/>
</dbReference>
<dbReference type="SMART" id="SM00479">
    <property type="entry name" value="EXOIII"/>
    <property type="match status" value="1"/>
</dbReference>
<dbReference type="GO" id="GO:0005829">
    <property type="term" value="C:cytosol"/>
    <property type="evidence" value="ECO:0007669"/>
    <property type="project" value="TreeGrafter"/>
</dbReference>
<evidence type="ECO:0000259" key="1">
    <source>
        <dbReference type="SMART" id="SM00479"/>
    </source>
</evidence>
<keyword evidence="3" id="KW-1185">Reference proteome</keyword>
<feature type="domain" description="Exonuclease" evidence="1">
    <location>
        <begin position="4"/>
        <end position="170"/>
    </location>
</feature>
<proteinExistence type="predicted"/>
<reference evidence="2" key="2">
    <citation type="submission" date="2020-09" db="EMBL/GenBank/DDBJ databases">
        <authorList>
            <person name="Sun Q."/>
            <person name="Zhou Y."/>
        </authorList>
    </citation>
    <scope>NUCLEOTIDE SEQUENCE</scope>
    <source>
        <strain evidence="2">CGMCC 4.7278</strain>
    </source>
</reference>
<dbReference type="EMBL" id="BMMW01000002">
    <property type="protein sequence ID" value="GGK46119.1"/>
    <property type="molecule type" value="Genomic_DNA"/>
</dbReference>
<dbReference type="PANTHER" id="PTHR30231">
    <property type="entry name" value="DNA POLYMERASE III SUBUNIT EPSILON"/>
    <property type="match status" value="1"/>
</dbReference>
<gene>
    <name evidence="2" type="ORF">GCM10011591_16910</name>
</gene>
<dbReference type="Proteomes" id="UP000612956">
    <property type="component" value="Unassembled WGS sequence"/>
</dbReference>
<dbReference type="Gene3D" id="3.30.420.10">
    <property type="entry name" value="Ribonuclease H-like superfamily/Ribonuclease H"/>
    <property type="match status" value="1"/>
</dbReference>
<dbReference type="Pfam" id="PF00929">
    <property type="entry name" value="RNase_T"/>
    <property type="match status" value="1"/>
</dbReference>
<comment type="caution">
    <text evidence="2">The sequence shown here is derived from an EMBL/GenBank/DDBJ whole genome shotgun (WGS) entry which is preliminary data.</text>
</comment>
<evidence type="ECO:0000313" key="3">
    <source>
        <dbReference type="Proteomes" id="UP000612956"/>
    </source>
</evidence>
<organism evidence="2 3">
    <name type="scientific">Nocardia camponoti</name>
    <dbReference type="NCBI Taxonomy" id="1616106"/>
    <lineage>
        <taxon>Bacteria</taxon>
        <taxon>Bacillati</taxon>
        <taxon>Actinomycetota</taxon>
        <taxon>Actinomycetes</taxon>
        <taxon>Mycobacteriales</taxon>
        <taxon>Nocardiaceae</taxon>
        <taxon>Nocardia</taxon>
    </lineage>
</organism>
<evidence type="ECO:0000313" key="2">
    <source>
        <dbReference type="EMBL" id="GGK46119.1"/>
    </source>
</evidence>
<dbReference type="AlphaFoldDB" id="A0A917QEK6"/>
<dbReference type="InterPro" id="IPR012337">
    <property type="entry name" value="RNaseH-like_sf"/>
</dbReference>
<dbReference type="InterPro" id="IPR036397">
    <property type="entry name" value="RNaseH_sf"/>
</dbReference>
<reference evidence="2" key="1">
    <citation type="journal article" date="2014" name="Int. J. Syst. Evol. Microbiol.">
        <title>Complete genome sequence of Corynebacterium casei LMG S-19264T (=DSM 44701T), isolated from a smear-ripened cheese.</title>
        <authorList>
            <consortium name="US DOE Joint Genome Institute (JGI-PGF)"/>
            <person name="Walter F."/>
            <person name="Albersmeier A."/>
            <person name="Kalinowski J."/>
            <person name="Ruckert C."/>
        </authorList>
    </citation>
    <scope>NUCLEOTIDE SEQUENCE</scope>
    <source>
        <strain evidence="2">CGMCC 4.7278</strain>
    </source>
</reference>
<sequence>MTLSFAAFDVETANPRRGSICSIGVSIVLDGVRTQTHSWLCKPPAAASEFSPWNVRVHKITPATVAGQPEFAQRLVEVIAAVGDLPVVAHNASFDMDNMTRACQFSGVRVPEWQYGCTLDWARRQLDLGGYKLNQVAAALGVALHNHHEAGADAAAAADIAVGLARLAGAGDLHGLARANGGRLMALAGVRS</sequence>
<dbReference type="InterPro" id="IPR013520">
    <property type="entry name" value="Ribonucl_H"/>
</dbReference>
<name>A0A917QEK6_9NOCA</name>
<dbReference type="PANTHER" id="PTHR30231:SF42">
    <property type="entry name" value="EXONUCLEASE"/>
    <property type="match status" value="1"/>
</dbReference>
<protein>
    <recommendedName>
        <fullName evidence="1">Exonuclease domain-containing protein</fullName>
    </recommendedName>
</protein>
<dbReference type="GO" id="GO:0008408">
    <property type="term" value="F:3'-5' exonuclease activity"/>
    <property type="evidence" value="ECO:0007669"/>
    <property type="project" value="TreeGrafter"/>
</dbReference>